<evidence type="ECO:0000256" key="4">
    <source>
        <dbReference type="ARBA" id="ARBA00022840"/>
    </source>
</evidence>
<dbReference type="EMBL" id="KN549731">
    <property type="protein sequence ID" value="KHJ96206.1"/>
    <property type="molecule type" value="Genomic_DNA"/>
</dbReference>
<dbReference type="InterPro" id="IPR036621">
    <property type="entry name" value="Anticodon-bd_dom_sf"/>
</dbReference>
<feature type="region of interest" description="Disordered" evidence="7">
    <location>
        <begin position="208"/>
        <end position="235"/>
    </location>
</feature>
<protein>
    <submittedName>
        <fullName evidence="9">Kinase domain protein</fullName>
    </submittedName>
</protein>
<dbReference type="Proteomes" id="UP000053660">
    <property type="component" value="Unassembled WGS sequence"/>
</dbReference>
<dbReference type="OrthoDB" id="5915312at2759"/>
<keyword evidence="3 9" id="KW-0418">Kinase</keyword>
<dbReference type="PROSITE" id="PS50011">
    <property type="entry name" value="PROTEIN_KINASE_DOM"/>
    <property type="match status" value="1"/>
</dbReference>
<dbReference type="Gene3D" id="3.30.200.20">
    <property type="entry name" value="Phosphorylase Kinase, domain 1"/>
    <property type="match status" value="1"/>
</dbReference>
<keyword evidence="1" id="KW-0808">Transferase</keyword>
<dbReference type="SUPFAM" id="SSF56112">
    <property type="entry name" value="Protein kinase-like (PK-like)"/>
    <property type="match status" value="1"/>
</dbReference>
<dbReference type="SUPFAM" id="SSF55681">
    <property type="entry name" value="Class II aaRS and biotin synthetases"/>
    <property type="match status" value="1"/>
</dbReference>
<evidence type="ECO:0000256" key="3">
    <source>
        <dbReference type="ARBA" id="ARBA00022777"/>
    </source>
</evidence>
<reference evidence="9 10" key="1">
    <citation type="submission" date="2014-03" db="EMBL/GenBank/DDBJ databases">
        <title>Draft genome of the hookworm Oesophagostomum dentatum.</title>
        <authorList>
            <person name="Mitreva M."/>
        </authorList>
    </citation>
    <scope>NUCLEOTIDE SEQUENCE [LARGE SCALE GENOMIC DNA]</scope>
    <source>
        <strain evidence="9 10">OD-Hann</strain>
    </source>
</reference>
<dbReference type="InterPro" id="IPR017441">
    <property type="entry name" value="Protein_kinase_ATP_BS"/>
</dbReference>
<dbReference type="Pfam" id="PF00069">
    <property type="entry name" value="Pkinase"/>
    <property type="match status" value="2"/>
</dbReference>
<name>A0A0B1TJE8_OESDE</name>
<comment type="similarity">
    <text evidence="5">Belongs to the protein kinase superfamily. Ser/Thr protein kinase family. GCN2 subfamily.</text>
</comment>
<accession>A0A0B1TJE8</accession>
<dbReference type="PROSITE" id="PS00107">
    <property type="entry name" value="PROTEIN_KINASE_ATP"/>
    <property type="match status" value="1"/>
</dbReference>
<feature type="domain" description="Protein kinase" evidence="8">
    <location>
        <begin position="81"/>
        <end position="498"/>
    </location>
</feature>
<dbReference type="Gene3D" id="1.10.510.10">
    <property type="entry name" value="Transferase(Phosphotransferase) domain 1"/>
    <property type="match status" value="1"/>
</dbReference>
<feature type="binding site" evidence="6">
    <location>
        <position position="110"/>
    </location>
    <ligand>
        <name>ATP</name>
        <dbReference type="ChEBI" id="CHEBI:30616"/>
    </ligand>
</feature>
<sequence>MTNLAPCCLICSETSKAFIENEENLEELNSFITTCENAKNVEELVHHPLFNNSTFVFESDESLDSGYGAVEQRDTRLTKEFIIQRSIGKGAFGTVLQVRNKVDWNDYAVKCIRIDPLDEDLLTKITREAKLVSKLNHPNVVRYYNSWIGEVALVRPGFSPKGKSLLSEEVVLKEYPVDEDSLLPSRLRNVEQAAEGLQIDASEWTASCRGVKAPSSSDDSSDDESDEQQGFAPYSEANSDSFSILFEHSSSKSSTPSESQSVKPIREVSPENEKSLATILSDPSVRSPVAHIRILYIQMEYCGGGTLRNSIDMGHLRGNPRMIWKLFAEILSGLDYIHRQGMIHRDIKPMNILLDIEGRVKIGDFGLATKDLLLRRTRSVDGAAGSASLENALTKDIGTETYMAPELFDVNNVEPYTSKIDVYSTGIVFFEMCYKPLFGMERPAVFSELKVYGNFPGDFGEGFSNVQARHVRHLIKWMLQAEADRRPTVEELMRDNLIPLVEDEDNQFKRIFSQALKNRSRTYYWMLDTITKEEQPAARTFCFDQDTCKEKFASSRDEYIDRLRSDLSYILKLHAFVPLNTHLLVPKSKNALESCKSMRSKPSIMVDDHGNVVMLPIDLRQNFVRYCARNSINRMKRYTFDRVYANKDASEGVHPSETYECCVDSVGAAAGASTLTADLLSVVTEISSKILAQYRCMLRIGHMGLIEAAMIQAGIPAEKKAAVLQSMQEDELVHSYTHMAKIVEAVSKHVGENTARRFFALLPKEGSLSPFKEKYKGMLRSRDAKVKEASRNAFSDLEKITQLLSHASCSESLDILFDGATVYRPSTFGDGIVFHLTCALPNPKRGGTVDVVFLAGGRYDSLLRNELHPQDIRPAHSLCLVGFSISLNVLAEIRRKFSNEKNSACDALVCSYSQPLLREKFELVKMMRRSGISTDIMHEPVSTVPEILEHCIKSNISNLLVVFDDDEVLVMSNSIDHGKMTFAAALDCISKKNEDSLPKSQQPAAPSAPATFANCVIVYAVGERPALNTRRKIENQIRVGMVSTFAKFSSSEKIMIFVTSLPVEIIKSVASALNKGMTLDEANRVFDTLCKSCGKSKEDMEFLYEHMERIFAADRRARPAIIIYRQQDSFYRVIS</sequence>
<dbReference type="PANTHER" id="PTHR11042">
    <property type="entry name" value="EUKARYOTIC TRANSLATION INITIATION FACTOR 2-ALPHA KINASE EIF2-ALPHA KINASE -RELATED"/>
    <property type="match status" value="1"/>
</dbReference>
<dbReference type="PANTHER" id="PTHR11042:SF136">
    <property type="entry name" value="EIF-2-ALPHA KINASE GCN2"/>
    <property type="match status" value="1"/>
</dbReference>
<feature type="region of interest" description="Disordered" evidence="7">
    <location>
        <begin position="248"/>
        <end position="274"/>
    </location>
</feature>
<dbReference type="InterPro" id="IPR045864">
    <property type="entry name" value="aa-tRNA-synth_II/BPL/LPL"/>
</dbReference>
<organism evidence="9 10">
    <name type="scientific">Oesophagostomum dentatum</name>
    <name type="common">Nodular worm</name>
    <dbReference type="NCBI Taxonomy" id="61180"/>
    <lineage>
        <taxon>Eukaryota</taxon>
        <taxon>Metazoa</taxon>
        <taxon>Ecdysozoa</taxon>
        <taxon>Nematoda</taxon>
        <taxon>Chromadorea</taxon>
        <taxon>Rhabditida</taxon>
        <taxon>Rhabditina</taxon>
        <taxon>Rhabditomorpha</taxon>
        <taxon>Strongyloidea</taxon>
        <taxon>Strongylidae</taxon>
        <taxon>Oesophagostomum</taxon>
    </lineage>
</organism>
<proteinExistence type="inferred from homology"/>
<evidence type="ECO:0000256" key="5">
    <source>
        <dbReference type="ARBA" id="ARBA00037982"/>
    </source>
</evidence>
<keyword evidence="2 6" id="KW-0547">Nucleotide-binding</keyword>
<keyword evidence="4 6" id="KW-0067">ATP-binding</keyword>
<feature type="compositionally biased region" description="Low complexity" evidence="7">
    <location>
        <begin position="251"/>
        <end position="261"/>
    </location>
</feature>
<dbReference type="Gene3D" id="3.30.930.10">
    <property type="entry name" value="Bira Bifunctional Protein, Domain 2"/>
    <property type="match status" value="1"/>
</dbReference>
<dbReference type="Pfam" id="PF13393">
    <property type="entry name" value="tRNA-synt_His"/>
    <property type="match status" value="1"/>
</dbReference>
<dbReference type="PROSITE" id="PS00108">
    <property type="entry name" value="PROTEIN_KINASE_ST"/>
    <property type="match status" value="1"/>
</dbReference>
<feature type="compositionally biased region" description="Basic and acidic residues" evidence="7">
    <location>
        <begin position="264"/>
        <end position="274"/>
    </location>
</feature>
<dbReference type="AlphaFoldDB" id="A0A0B1TJE8"/>
<evidence type="ECO:0000256" key="6">
    <source>
        <dbReference type="PROSITE-ProRule" id="PRU10141"/>
    </source>
</evidence>
<dbReference type="GO" id="GO:0005524">
    <property type="term" value="F:ATP binding"/>
    <property type="evidence" value="ECO:0007669"/>
    <property type="project" value="UniProtKB-UniRule"/>
</dbReference>
<keyword evidence="10" id="KW-1185">Reference proteome</keyword>
<dbReference type="GO" id="GO:1990625">
    <property type="term" value="P:negative regulation of cytoplasmic translational initiation in response to stress"/>
    <property type="evidence" value="ECO:0007669"/>
    <property type="project" value="TreeGrafter"/>
</dbReference>
<evidence type="ECO:0000259" key="8">
    <source>
        <dbReference type="PROSITE" id="PS50011"/>
    </source>
</evidence>
<dbReference type="SMART" id="SM00220">
    <property type="entry name" value="S_TKc"/>
    <property type="match status" value="1"/>
</dbReference>
<dbReference type="InterPro" id="IPR050339">
    <property type="entry name" value="CC_SR_Kinase"/>
</dbReference>
<evidence type="ECO:0000313" key="10">
    <source>
        <dbReference type="Proteomes" id="UP000053660"/>
    </source>
</evidence>
<evidence type="ECO:0000256" key="1">
    <source>
        <dbReference type="ARBA" id="ARBA00022679"/>
    </source>
</evidence>
<dbReference type="InterPro" id="IPR041715">
    <property type="entry name" value="HisRS-like_core"/>
</dbReference>
<dbReference type="InterPro" id="IPR011009">
    <property type="entry name" value="Kinase-like_dom_sf"/>
</dbReference>
<evidence type="ECO:0000256" key="2">
    <source>
        <dbReference type="ARBA" id="ARBA00022741"/>
    </source>
</evidence>
<evidence type="ECO:0000313" key="9">
    <source>
        <dbReference type="EMBL" id="KHJ96206.1"/>
    </source>
</evidence>
<dbReference type="GO" id="GO:0005634">
    <property type="term" value="C:nucleus"/>
    <property type="evidence" value="ECO:0007669"/>
    <property type="project" value="TreeGrafter"/>
</dbReference>
<dbReference type="InterPro" id="IPR000719">
    <property type="entry name" value="Prot_kinase_dom"/>
</dbReference>
<dbReference type="InterPro" id="IPR008271">
    <property type="entry name" value="Ser/Thr_kinase_AS"/>
</dbReference>
<dbReference type="GO" id="GO:0005829">
    <property type="term" value="C:cytosol"/>
    <property type="evidence" value="ECO:0007669"/>
    <property type="project" value="TreeGrafter"/>
</dbReference>
<dbReference type="Gene3D" id="3.40.50.800">
    <property type="entry name" value="Anticodon-binding domain"/>
    <property type="match status" value="1"/>
</dbReference>
<gene>
    <name evidence="9" type="ORF">OESDEN_03833</name>
</gene>
<dbReference type="GO" id="GO:0004694">
    <property type="term" value="F:eukaryotic translation initiation factor 2alpha kinase activity"/>
    <property type="evidence" value="ECO:0007669"/>
    <property type="project" value="TreeGrafter"/>
</dbReference>
<evidence type="ECO:0000256" key="7">
    <source>
        <dbReference type="SAM" id="MobiDB-lite"/>
    </source>
</evidence>